<keyword evidence="3" id="KW-1185">Reference proteome</keyword>
<protein>
    <submittedName>
        <fullName evidence="2">Uncharacterized protein</fullName>
    </submittedName>
</protein>
<evidence type="ECO:0000313" key="3">
    <source>
        <dbReference type="Proteomes" id="UP000676079"/>
    </source>
</evidence>
<feature type="transmembrane region" description="Helical" evidence="1">
    <location>
        <begin position="68"/>
        <end position="86"/>
    </location>
</feature>
<proteinExistence type="predicted"/>
<feature type="transmembrane region" description="Helical" evidence="1">
    <location>
        <begin position="142"/>
        <end position="162"/>
    </location>
</feature>
<gene>
    <name evidence="2" type="ORF">KGD84_13500</name>
</gene>
<feature type="transmembrane region" description="Helical" evidence="1">
    <location>
        <begin position="115"/>
        <end position="135"/>
    </location>
</feature>
<organism evidence="2 3">
    <name type="scientific">Nocardiopsis changdeensis</name>
    <dbReference type="NCBI Taxonomy" id="2831969"/>
    <lineage>
        <taxon>Bacteria</taxon>
        <taxon>Bacillati</taxon>
        <taxon>Actinomycetota</taxon>
        <taxon>Actinomycetes</taxon>
        <taxon>Streptosporangiales</taxon>
        <taxon>Nocardiopsidaceae</taxon>
        <taxon>Nocardiopsis</taxon>
    </lineage>
</organism>
<reference evidence="2 3" key="1">
    <citation type="submission" date="2021-05" db="EMBL/GenBank/DDBJ databases">
        <title>Direct Submission.</title>
        <authorList>
            <person name="Li K."/>
            <person name="Gao J."/>
        </authorList>
    </citation>
    <scope>NUCLEOTIDE SEQUENCE [LARGE SCALE GENOMIC DNA]</scope>
    <source>
        <strain evidence="2 3">Mg02</strain>
    </source>
</reference>
<dbReference type="Proteomes" id="UP000676079">
    <property type="component" value="Chromosome"/>
</dbReference>
<evidence type="ECO:0000313" key="2">
    <source>
        <dbReference type="EMBL" id="QUX25181.1"/>
    </source>
</evidence>
<dbReference type="RefSeq" id="WP_220560691.1">
    <property type="nucleotide sequence ID" value="NZ_CP074133.1"/>
</dbReference>
<evidence type="ECO:0000256" key="1">
    <source>
        <dbReference type="SAM" id="Phobius"/>
    </source>
</evidence>
<accession>A0ABX8BSZ4</accession>
<name>A0ABX8BSZ4_9ACTN</name>
<dbReference type="EMBL" id="CP074133">
    <property type="protein sequence ID" value="QUX25181.1"/>
    <property type="molecule type" value="Genomic_DNA"/>
</dbReference>
<feature type="transmembrane region" description="Helical" evidence="1">
    <location>
        <begin position="197"/>
        <end position="217"/>
    </location>
</feature>
<keyword evidence="1" id="KW-0472">Membrane</keyword>
<feature type="transmembrane region" description="Helical" evidence="1">
    <location>
        <begin position="168"/>
        <end position="185"/>
    </location>
</feature>
<feature type="transmembrane region" description="Helical" evidence="1">
    <location>
        <begin position="39"/>
        <end position="61"/>
    </location>
</feature>
<sequence>MVLAPLLLAAGMLLRLPAAFTPAAQLTAYEHHPAAMAASHALTGTALLLLMPAAAVLAARVAERAPAWGLWGGLAVVSGLAARVFHAGADHMALRSAEAVGAAATARVVSETYGAFHVFSTLNLVLPAGWGVLAFGALRARVLGPVRALALAATAALPLGVLKGTAPLSLVAVAGLAIALVPTGVELLRARPRPRPAAVLGWGAAALAALAALTVLGRLG</sequence>
<keyword evidence="1" id="KW-0812">Transmembrane</keyword>
<keyword evidence="1" id="KW-1133">Transmembrane helix</keyword>